<dbReference type="AlphaFoldDB" id="A0A7W1WXV1"/>
<dbReference type="Proteomes" id="UP000538931">
    <property type="component" value="Unassembled WGS sequence"/>
</dbReference>
<dbReference type="PANTHER" id="PTHR42824">
    <property type="entry name" value="GLUTAMINE AMIDOTRANSFERASE"/>
    <property type="match status" value="1"/>
</dbReference>
<dbReference type="SUPFAM" id="SSF56235">
    <property type="entry name" value="N-terminal nucleophile aminohydrolases (Ntn hydrolases)"/>
    <property type="match status" value="1"/>
</dbReference>
<dbReference type="EMBL" id="JACEMT010000041">
    <property type="protein sequence ID" value="MBA4502057.1"/>
    <property type="molecule type" value="Genomic_DNA"/>
</dbReference>
<name>A0A7W1WXV1_9GAMM</name>
<reference evidence="2 3" key="1">
    <citation type="submission" date="2020-07" db="EMBL/GenBank/DDBJ databases">
        <title>Bacterium isolated from marien macroalgae.</title>
        <authorList>
            <person name="Zhu K."/>
            <person name="Lu D."/>
            <person name="Du Z."/>
        </authorList>
    </citation>
    <scope>NUCLEOTIDE SEQUENCE [LARGE SCALE GENOMIC DNA]</scope>
    <source>
        <strain evidence="2 3">3-1745</strain>
    </source>
</reference>
<comment type="caution">
    <text evidence="2">The sequence shown here is derived from an EMBL/GenBank/DDBJ whole genome shotgun (WGS) entry which is preliminary data.</text>
</comment>
<keyword evidence="2" id="KW-0808">Transferase</keyword>
<dbReference type="InterPro" id="IPR029055">
    <property type="entry name" value="Ntn_hydrolases_N"/>
</dbReference>
<accession>A0A7W1WXV1</accession>
<dbReference type="GO" id="GO:0016740">
    <property type="term" value="F:transferase activity"/>
    <property type="evidence" value="ECO:0007669"/>
    <property type="project" value="UniProtKB-KW"/>
</dbReference>
<evidence type="ECO:0000313" key="3">
    <source>
        <dbReference type="Proteomes" id="UP000538931"/>
    </source>
</evidence>
<evidence type="ECO:0000256" key="1">
    <source>
        <dbReference type="ARBA" id="ARBA00022962"/>
    </source>
</evidence>
<organism evidence="2 3">
    <name type="scientific">Marinobacterium marinum</name>
    <dbReference type="NCBI Taxonomy" id="2756129"/>
    <lineage>
        <taxon>Bacteria</taxon>
        <taxon>Pseudomonadati</taxon>
        <taxon>Pseudomonadota</taxon>
        <taxon>Gammaproteobacteria</taxon>
        <taxon>Oceanospirillales</taxon>
        <taxon>Oceanospirillaceae</taxon>
        <taxon>Marinobacterium</taxon>
    </lineage>
</organism>
<keyword evidence="3" id="KW-1185">Reference proteome</keyword>
<evidence type="ECO:0000313" key="2">
    <source>
        <dbReference type="EMBL" id="MBA4502057.1"/>
    </source>
</evidence>
<dbReference type="RefSeq" id="WP_181738488.1">
    <property type="nucleotide sequence ID" value="NZ_JACEMT010000041.1"/>
</dbReference>
<dbReference type="InterPro" id="IPR026869">
    <property type="entry name" value="EgtC-like"/>
</dbReference>
<sequence>MCALWAISSAEAVQLPALVMPPVPPDGEKSAGWGVAWYEQGDVHRVREAVSSGSTLRPLWLSDERCCARLFVGHLHQAGNEETLRNTQPFQRESGGVVHLFAHSGQLSRFIHNPKRFPVGHFRPLGETDSERAFCVLMARLAALWQDGRPDPDVRLAIVADFAARLRSLGPATFLYSDGELLFAHSDVRRQADQVVSEGLYQWQVNLGREADQGAPVGSLEGAMTMLTSAPADCLSWQPLPEGEVMMFRDGRLLDSCPRLTLWHEAMAALEE</sequence>
<keyword evidence="1 2" id="KW-0315">Glutamine amidotransferase</keyword>
<proteinExistence type="predicted"/>
<dbReference type="Pfam" id="PF13230">
    <property type="entry name" value="GATase_4"/>
    <property type="match status" value="1"/>
</dbReference>
<gene>
    <name evidence="2" type="ORF">H1S06_06720</name>
</gene>
<dbReference type="PANTHER" id="PTHR42824:SF1">
    <property type="entry name" value="GLUTAMINE AMIDOTRANSFERASE YAFJ-RELATED"/>
    <property type="match status" value="1"/>
</dbReference>
<dbReference type="Gene3D" id="3.60.20.10">
    <property type="entry name" value="Glutamine Phosphoribosylpyrophosphate, subunit 1, domain 1"/>
    <property type="match status" value="1"/>
</dbReference>
<protein>
    <submittedName>
        <fullName evidence="2">Class II glutamine amidotransferase</fullName>
    </submittedName>
</protein>